<keyword evidence="9" id="KW-1185">Reference proteome</keyword>
<evidence type="ECO:0000259" key="7">
    <source>
        <dbReference type="SMART" id="SM00278"/>
    </source>
</evidence>
<dbReference type="InterPro" id="IPR012340">
    <property type="entry name" value="NA-bd_OB-fold"/>
</dbReference>
<dbReference type="SMART" id="SM00278">
    <property type="entry name" value="HhH1"/>
    <property type="match status" value="2"/>
</dbReference>
<name>A0ABT2Y6C1_9MOLU</name>
<dbReference type="Proteomes" id="UP001177160">
    <property type="component" value="Unassembled WGS sequence"/>
</dbReference>
<feature type="domain" description="Helix-hairpin-helix DNA-binding motif class 1" evidence="7">
    <location>
        <begin position="70"/>
        <end position="89"/>
    </location>
</feature>
<reference evidence="8" key="1">
    <citation type="submission" date="2022-09" db="EMBL/GenBank/DDBJ databases">
        <title>Novel Mycoplasma species identified in domestic and wild animals.</title>
        <authorList>
            <person name="Volokhov D.V."/>
            <person name="Furtak V.A."/>
            <person name="Zagorodnyaya T.A."/>
        </authorList>
    </citation>
    <scope>NUCLEOTIDE SEQUENCE</scope>
    <source>
        <strain evidence="8">Oakley</strain>
    </source>
</reference>
<dbReference type="InterPro" id="IPR010994">
    <property type="entry name" value="RuvA_2-like"/>
</dbReference>
<comment type="similarity">
    <text evidence="6">Belongs to the RuvA family.</text>
</comment>
<keyword evidence="4 6" id="KW-0233">DNA recombination</keyword>
<gene>
    <name evidence="6 8" type="primary">ruvA</name>
    <name evidence="8" type="ORF">N7548_05520</name>
</gene>
<dbReference type="Gene3D" id="1.10.8.10">
    <property type="entry name" value="DNA helicase RuvA subunit, C-terminal domain"/>
    <property type="match status" value="1"/>
</dbReference>
<accession>A0ABT2Y6C1</accession>
<evidence type="ECO:0000256" key="6">
    <source>
        <dbReference type="HAMAP-Rule" id="MF_00031"/>
    </source>
</evidence>
<evidence type="ECO:0000256" key="2">
    <source>
        <dbReference type="ARBA" id="ARBA00022763"/>
    </source>
</evidence>
<keyword evidence="2 6" id="KW-0227">DNA damage</keyword>
<dbReference type="RefSeq" id="WP_263608469.1">
    <property type="nucleotide sequence ID" value="NZ_JAOVQM010000003.1"/>
</dbReference>
<keyword evidence="1 6" id="KW-0963">Cytoplasm</keyword>
<feature type="region of interest" description="Domain III" evidence="6">
    <location>
        <begin position="136"/>
        <end position="184"/>
    </location>
</feature>
<keyword evidence="3 6" id="KW-0238">DNA-binding</keyword>
<evidence type="ECO:0000256" key="1">
    <source>
        <dbReference type="ARBA" id="ARBA00022490"/>
    </source>
</evidence>
<dbReference type="NCBIfam" id="TIGR00084">
    <property type="entry name" value="ruvA"/>
    <property type="match status" value="1"/>
</dbReference>
<organism evidence="8 9">
    <name type="scientific">Paracholeplasma manati</name>
    <dbReference type="NCBI Taxonomy" id="591373"/>
    <lineage>
        <taxon>Bacteria</taxon>
        <taxon>Bacillati</taxon>
        <taxon>Mycoplasmatota</taxon>
        <taxon>Mollicutes</taxon>
        <taxon>Acholeplasmatales</taxon>
        <taxon>Acholeplasmataceae</taxon>
        <taxon>Paracholeplasma</taxon>
    </lineage>
</organism>
<protein>
    <recommendedName>
        <fullName evidence="6">Holliday junction branch migration complex subunit RuvA</fullName>
    </recommendedName>
</protein>
<dbReference type="SUPFAM" id="SSF46929">
    <property type="entry name" value="DNA helicase RuvA subunit, C-terminal domain"/>
    <property type="match status" value="1"/>
</dbReference>
<dbReference type="SUPFAM" id="SSF47781">
    <property type="entry name" value="RuvA domain 2-like"/>
    <property type="match status" value="1"/>
</dbReference>
<dbReference type="EMBL" id="JAOVQM010000003">
    <property type="protein sequence ID" value="MCV2232284.1"/>
    <property type="molecule type" value="Genomic_DNA"/>
</dbReference>
<keyword evidence="8" id="KW-0378">Hydrolase</keyword>
<dbReference type="InterPro" id="IPR013849">
    <property type="entry name" value="DNA_helicase_Holl-junc_RuvA_I"/>
</dbReference>
<feature type="domain" description="Helix-hairpin-helix DNA-binding motif class 1" evidence="7">
    <location>
        <begin position="105"/>
        <end position="124"/>
    </location>
</feature>
<comment type="caution">
    <text evidence="8">The sequence shown here is derived from an EMBL/GenBank/DDBJ whole genome shotgun (WGS) entry which is preliminary data.</text>
</comment>
<dbReference type="InterPro" id="IPR000085">
    <property type="entry name" value="RuvA"/>
</dbReference>
<comment type="caution">
    <text evidence="6">Lacks conserved residue(s) required for the propagation of feature annotation.</text>
</comment>
<dbReference type="CDD" id="cd14332">
    <property type="entry name" value="UBA_RuvA_C"/>
    <property type="match status" value="1"/>
</dbReference>
<comment type="function">
    <text evidence="6">The RuvA-RuvB-RuvC complex processes Holliday junction (HJ) DNA during genetic recombination and DNA repair, while the RuvA-RuvB complex plays an important role in the rescue of blocked DNA replication forks via replication fork reversal (RFR). RuvA specifically binds to HJ cruciform DNA, conferring on it an open structure. The RuvB hexamer acts as an ATP-dependent pump, pulling dsDNA into and through the RuvAB complex. HJ branch migration allows RuvC to scan DNA until it finds its consensus sequence, where it cleaves and resolves the cruciform DNA.</text>
</comment>
<dbReference type="InterPro" id="IPR036267">
    <property type="entry name" value="RuvA_C_sf"/>
</dbReference>
<comment type="domain">
    <text evidence="6">Has three domains with a flexible linker between the domains II and III and assumes an 'L' shape. Domain III is highly mobile and contacts RuvB.</text>
</comment>
<dbReference type="Pfam" id="PF07499">
    <property type="entry name" value="RuvA_C"/>
    <property type="match status" value="1"/>
</dbReference>
<comment type="subcellular location">
    <subcellularLocation>
        <location evidence="6">Cytoplasm</location>
    </subcellularLocation>
</comment>
<dbReference type="Gene3D" id="1.10.150.20">
    <property type="entry name" value="5' to 3' exonuclease, C-terminal subdomain"/>
    <property type="match status" value="1"/>
</dbReference>
<dbReference type="Gene3D" id="2.40.50.140">
    <property type="entry name" value="Nucleic acid-binding proteins"/>
    <property type="match status" value="1"/>
</dbReference>
<dbReference type="Pfam" id="PF14520">
    <property type="entry name" value="HHH_5"/>
    <property type="match status" value="1"/>
</dbReference>
<dbReference type="SUPFAM" id="SSF50249">
    <property type="entry name" value="Nucleic acid-binding proteins"/>
    <property type="match status" value="1"/>
</dbReference>
<keyword evidence="5 6" id="KW-0234">DNA repair</keyword>
<evidence type="ECO:0000313" key="8">
    <source>
        <dbReference type="EMBL" id="MCV2232284.1"/>
    </source>
</evidence>
<evidence type="ECO:0000313" key="9">
    <source>
        <dbReference type="Proteomes" id="UP001177160"/>
    </source>
</evidence>
<evidence type="ECO:0000256" key="3">
    <source>
        <dbReference type="ARBA" id="ARBA00023125"/>
    </source>
</evidence>
<dbReference type="Pfam" id="PF01330">
    <property type="entry name" value="RuvA_N"/>
    <property type="match status" value="1"/>
</dbReference>
<evidence type="ECO:0000256" key="4">
    <source>
        <dbReference type="ARBA" id="ARBA00023172"/>
    </source>
</evidence>
<sequence length="184" mass="20431">MYAYIVGTIAEIEPTNVVLDNQGVGYLVVAPNPYIYKLGETVKIYIHHHVREDQDTLYGFDTKEARNLFEDLISVSGIGPKSALSILASGKPDQIEYAIENQDVKFLTKFPGIGPKSAQQIILDLKGKLDKKALEINTNQKDEVQEALMALGYSASELRKVVSKLDPALSTEKRIKQALQLLIK</sequence>
<dbReference type="GO" id="GO:0003678">
    <property type="term" value="F:DNA helicase activity"/>
    <property type="evidence" value="ECO:0007669"/>
    <property type="project" value="UniProtKB-EC"/>
</dbReference>
<dbReference type="InterPro" id="IPR011114">
    <property type="entry name" value="RuvA_C"/>
</dbReference>
<comment type="subunit">
    <text evidence="6">Homotetramer. Forms an RuvA(8)-RuvB(12)-Holliday junction (HJ) complex. HJ DNA is sandwiched between 2 RuvA tetramers; dsDNA enters through RuvA and exits via RuvB. An RuvB hexamer assembles on each DNA strand where it exits the tetramer. Each RuvB hexamer is contacted by two RuvA subunits (via domain III) on 2 adjacent RuvB subunits; this complex drives branch migration. In the full resolvosome a probable DNA-RuvA(4)-RuvB(12)-RuvC(2) complex forms which resolves the HJ.</text>
</comment>
<dbReference type="InterPro" id="IPR003583">
    <property type="entry name" value="Hlx-hairpin-Hlx_DNA-bd_motif"/>
</dbReference>
<dbReference type="GO" id="GO:0016787">
    <property type="term" value="F:hydrolase activity"/>
    <property type="evidence" value="ECO:0007669"/>
    <property type="project" value="UniProtKB-KW"/>
</dbReference>
<proteinExistence type="inferred from homology"/>
<evidence type="ECO:0000256" key="5">
    <source>
        <dbReference type="ARBA" id="ARBA00023204"/>
    </source>
</evidence>
<dbReference type="HAMAP" id="MF_00031">
    <property type="entry name" value="DNA_HJ_migration_RuvA"/>
    <property type="match status" value="1"/>
</dbReference>